<dbReference type="GO" id="GO:0045842">
    <property type="term" value="P:positive regulation of mitotic metaphase/anaphase transition"/>
    <property type="evidence" value="ECO:0007669"/>
    <property type="project" value="TreeGrafter"/>
</dbReference>
<dbReference type="InterPro" id="IPR011990">
    <property type="entry name" value="TPR-like_helical_dom_sf"/>
</dbReference>
<evidence type="ECO:0000256" key="8">
    <source>
        <dbReference type="SAM" id="MobiDB-lite"/>
    </source>
</evidence>
<dbReference type="EMBL" id="KZ819323">
    <property type="protein sequence ID" value="PWN22456.1"/>
    <property type="molecule type" value="Genomic_DNA"/>
</dbReference>
<feature type="compositionally biased region" description="Low complexity" evidence="8">
    <location>
        <begin position="487"/>
        <end position="501"/>
    </location>
</feature>
<evidence type="ECO:0000256" key="6">
    <source>
        <dbReference type="ARBA" id="ARBA00023306"/>
    </source>
</evidence>
<keyword evidence="6" id="KW-0131">Cell cycle</keyword>
<feature type="repeat" description="TPR" evidence="7">
    <location>
        <begin position="854"/>
        <end position="887"/>
    </location>
</feature>
<dbReference type="STRING" id="1684307.A0A316UB56"/>
<evidence type="ECO:0000256" key="3">
    <source>
        <dbReference type="ARBA" id="ARBA00022776"/>
    </source>
</evidence>
<feature type="region of interest" description="Disordered" evidence="8">
    <location>
        <begin position="145"/>
        <end position="213"/>
    </location>
</feature>
<dbReference type="GeneID" id="37012576"/>
<feature type="compositionally biased region" description="Low complexity" evidence="8">
    <location>
        <begin position="29"/>
        <end position="42"/>
    </location>
</feature>
<dbReference type="PANTHER" id="PTHR12558:SF9">
    <property type="entry name" value="CELL DIVISION CYCLE PROTEIN 16 HOMOLOG"/>
    <property type="match status" value="1"/>
</dbReference>
<feature type="compositionally biased region" description="Acidic residues" evidence="8">
    <location>
        <begin position="1172"/>
        <end position="1183"/>
    </location>
</feature>
<evidence type="ECO:0000256" key="7">
    <source>
        <dbReference type="PROSITE-ProRule" id="PRU00339"/>
    </source>
</evidence>
<keyword evidence="1" id="KW-0132">Cell division</keyword>
<evidence type="ECO:0000256" key="4">
    <source>
        <dbReference type="ARBA" id="ARBA00022786"/>
    </source>
</evidence>
<feature type="compositionally biased region" description="Basic and acidic residues" evidence="8">
    <location>
        <begin position="476"/>
        <end position="486"/>
    </location>
</feature>
<keyword evidence="2" id="KW-0677">Repeat</keyword>
<keyword evidence="3" id="KW-0498">Mitosis</keyword>
<dbReference type="SMART" id="SM00028">
    <property type="entry name" value="TPR"/>
    <property type="match status" value="6"/>
</dbReference>
<feature type="region of interest" description="Disordered" evidence="8">
    <location>
        <begin position="460"/>
        <end position="550"/>
    </location>
</feature>
<accession>A0A316UB56</accession>
<feature type="region of interest" description="Disordered" evidence="8">
    <location>
        <begin position="1129"/>
        <end position="1183"/>
    </location>
</feature>
<keyword evidence="5 7" id="KW-0802">TPR repeat</keyword>
<organism evidence="9 10">
    <name type="scientific">Pseudomicrostroma glucosiphilum</name>
    <dbReference type="NCBI Taxonomy" id="1684307"/>
    <lineage>
        <taxon>Eukaryota</taxon>
        <taxon>Fungi</taxon>
        <taxon>Dikarya</taxon>
        <taxon>Basidiomycota</taxon>
        <taxon>Ustilaginomycotina</taxon>
        <taxon>Exobasidiomycetes</taxon>
        <taxon>Microstromatales</taxon>
        <taxon>Microstromatales incertae sedis</taxon>
        <taxon>Pseudomicrostroma</taxon>
    </lineage>
</organism>
<dbReference type="GO" id="GO:0031145">
    <property type="term" value="P:anaphase-promoting complex-dependent catabolic process"/>
    <property type="evidence" value="ECO:0007669"/>
    <property type="project" value="TreeGrafter"/>
</dbReference>
<feature type="repeat" description="TPR" evidence="7">
    <location>
        <begin position="1034"/>
        <end position="1067"/>
    </location>
</feature>
<evidence type="ECO:0000313" key="10">
    <source>
        <dbReference type="Proteomes" id="UP000245942"/>
    </source>
</evidence>
<proteinExistence type="predicted"/>
<keyword evidence="10" id="KW-1185">Reference proteome</keyword>
<protein>
    <submittedName>
        <fullName evidence="9">TPR-like protein</fullName>
    </submittedName>
</protein>
<dbReference type="GO" id="GO:0005737">
    <property type="term" value="C:cytoplasm"/>
    <property type="evidence" value="ECO:0007669"/>
    <property type="project" value="TreeGrafter"/>
</dbReference>
<dbReference type="Proteomes" id="UP000245942">
    <property type="component" value="Unassembled WGS sequence"/>
</dbReference>
<keyword evidence="4" id="KW-0833">Ubl conjugation pathway</keyword>
<dbReference type="GO" id="GO:0016567">
    <property type="term" value="P:protein ubiquitination"/>
    <property type="evidence" value="ECO:0007669"/>
    <property type="project" value="TreeGrafter"/>
</dbReference>
<evidence type="ECO:0000256" key="5">
    <source>
        <dbReference type="ARBA" id="ARBA00022803"/>
    </source>
</evidence>
<dbReference type="Gene3D" id="1.25.40.10">
    <property type="entry name" value="Tetratricopeptide repeat domain"/>
    <property type="match status" value="2"/>
</dbReference>
<dbReference type="SUPFAM" id="SSF48452">
    <property type="entry name" value="TPR-like"/>
    <property type="match status" value="1"/>
</dbReference>
<feature type="region of interest" description="Disordered" evidence="8">
    <location>
        <begin position="254"/>
        <end position="294"/>
    </location>
</feature>
<dbReference type="AlphaFoldDB" id="A0A316UB56"/>
<feature type="compositionally biased region" description="Low complexity" evidence="8">
    <location>
        <begin position="264"/>
        <end position="289"/>
    </location>
</feature>
<dbReference type="PANTHER" id="PTHR12558">
    <property type="entry name" value="CELL DIVISION CYCLE 16,23,27"/>
    <property type="match status" value="1"/>
</dbReference>
<dbReference type="RefSeq" id="XP_025349616.1">
    <property type="nucleotide sequence ID" value="XM_025490842.1"/>
</dbReference>
<evidence type="ECO:0000313" key="9">
    <source>
        <dbReference type="EMBL" id="PWN22456.1"/>
    </source>
</evidence>
<dbReference type="PROSITE" id="PS50005">
    <property type="entry name" value="TPR"/>
    <property type="match status" value="2"/>
</dbReference>
<gene>
    <name evidence="9" type="ORF">BCV69DRAFT_267844</name>
</gene>
<evidence type="ECO:0000256" key="1">
    <source>
        <dbReference type="ARBA" id="ARBA00022618"/>
    </source>
</evidence>
<dbReference type="GO" id="GO:0051301">
    <property type="term" value="P:cell division"/>
    <property type="evidence" value="ECO:0007669"/>
    <property type="project" value="UniProtKB-KW"/>
</dbReference>
<feature type="compositionally biased region" description="Acidic residues" evidence="8">
    <location>
        <begin position="1144"/>
        <end position="1154"/>
    </location>
</feature>
<dbReference type="InterPro" id="IPR019734">
    <property type="entry name" value="TPR_rpt"/>
</dbReference>
<feature type="region of interest" description="Disordered" evidence="8">
    <location>
        <begin position="1"/>
        <end position="42"/>
    </location>
</feature>
<dbReference type="Pfam" id="PF12895">
    <property type="entry name" value="ANAPC3"/>
    <property type="match status" value="1"/>
</dbReference>
<sequence length="1183" mass="127318">MPSPPPAPRRARPVRPGDWPSRAQEPATQRAQGQAAVAGRASVSGFDSSDDILLGGDRAGAQHPFVAGNIRRDGGDNNSSFTFADARPAGMLPSAAAGPSRLFANSDELISKLTGGYRGGMTGLMPSSDFSVDLKSSSRFAGASLETPGLLPMAGPSKGRVPQPARNRLSDETSSFRASPRPLRGGARHTHAMPSTPLGAAGHQPSGLNADGSFSVVRDEDEANNSGLLELGPLSSFGRQADLFGLRKFRGLQAKSREGSQENAAAGSVGSGRSSRGTAAAKTSSSDAANGSVVEHSILSEVPESDELEMDAIGAEGSEGNQQLLQRLRLWRQDAMEHHLYDTAIFWGEKVLCMETQETQRPNDAYFLAKAYFLTHQYSRAEHLLVNPLPPAAAPQLPPPPPPPGDLQRPMQAEDIPDEDALAAALEGARRNTVLPASLIQRSAGKSGFNAGVLHSDNERADAPLLSDDDFDGDAGTEKKRKDREFTVSGTGTGSESNGGEIDSDGAADGLRRGYAGRRRDNAASATTPPLHEPRDFRKGINRSDPLRPSPVDLSMPLAVYEAWTAEQDTALQHIRAQSQPLGSQRSVLGQGGAEEQDASNQPLVNISSACRYLAAKCRVCLGRFGEALDLIGEESGRWIKGGAHGRYGAKAPSSDGLLKVASSVTHLRGLIQLRLDNLNAAREAFIEALRIDVKNYDAFAALVDGKLLSGGQVWNLVEGLEWEAQSNGDKQSFDFIRLCYMSKLDKEEQGNAVRAATARRELWSTYGGAGHQGGLYNSTDLLHALAEDLYARRRFTDALIVTRRILSLDAEHEQTIDLHIGCIASLPPGQAKTYRPQLYLLANRLVEEHPDRASSWFAAGTWYATSQRWAEARKYFSKATLLNPRHLPCWLSFAHSFSLEGESEQAVLAYSSVVKTFPNVRYAKVCLGSEHLRMGNLKLARTFLEGARDPLGGGNLEMGGEEEMGVLRYYEGRFAEAITILSRVLQASSAAGEPSSSHLTTRLNLAWALCKGEQADEARRMFRSVIEIDSTNVAAHLGLAMVDHRAGRLADAVGWYHDALAIDPRHPQATELLQVAMEEYASLPIEDEGIAPPSKSGAAGRKARLFEHLELPPEYQLSNAPAPGLEMQEGVSLEAGESSVMDVEGDEEEQEVSEETRPVVSGTSFSTGQLDGEESVEMDETG</sequence>
<dbReference type="GO" id="GO:0005680">
    <property type="term" value="C:anaphase-promoting complex"/>
    <property type="evidence" value="ECO:0007669"/>
    <property type="project" value="UniProtKB-ARBA"/>
</dbReference>
<evidence type="ECO:0000256" key="2">
    <source>
        <dbReference type="ARBA" id="ARBA00022737"/>
    </source>
</evidence>
<dbReference type="OrthoDB" id="10006270at2759"/>
<name>A0A316UB56_9BASI</name>
<dbReference type="Pfam" id="PF13424">
    <property type="entry name" value="TPR_12"/>
    <property type="match status" value="1"/>
</dbReference>
<reference evidence="9 10" key="1">
    <citation type="journal article" date="2018" name="Mol. Biol. Evol.">
        <title>Broad Genomic Sampling Reveals a Smut Pathogenic Ancestry of the Fungal Clade Ustilaginomycotina.</title>
        <authorList>
            <person name="Kijpornyongpan T."/>
            <person name="Mondo S.J."/>
            <person name="Barry K."/>
            <person name="Sandor L."/>
            <person name="Lee J."/>
            <person name="Lipzen A."/>
            <person name="Pangilinan J."/>
            <person name="LaButti K."/>
            <person name="Hainaut M."/>
            <person name="Henrissat B."/>
            <person name="Grigoriev I.V."/>
            <person name="Spatafora J.W."/>
            <person name="Aime M.C."/>
        </authorList>
    </citation>
    <scope>NUCLEOTIDE SEQUENCE [LARGE SCALE GENOMIC DNA]</scope>
    <source>
        <strain evidence="9 10">MCA 4718</strain>
    </source>
</reference>